<evidence type="ECO:0000313" key="3">
    <source>
        <dbReference type="Proteomes" id="UP000093100"/>
    </source>
</evidence>
<evidence type="ECO:0000259" key="1">
    <source>
        <dbReference type="Pfam" id="PF04965"/>
    </source>
</evidence>
<protein>
    <recommendedName>
        <fullName evidence="1">IraD/Gp25-like domain-containing protein</fullName>
    </recommendedName>
</protein>
<dbReference type="RefSeq" id="WP_065841125.1">
    <property type="nucleotide sequence ID" value="NZ_JAAOXI010000010.1"/>
</dbReference>
<sequence>MYQISINESLKRISTTSKYTKTLRPAFGLDKYIDKQMSLENLSALKEDLITQITTYEPRINIDNINFITKTTGLDIELCYTVVDSGIKSSTLMEL</sequence>
<name>A0AAX0HA93_CAMFE</name>
<reference evidence="2 3" key="1">
    <citation type="journal article" date="2016" name="Genome Biol. Evol.">
        <title>Comparative Genomics of Campylobacter fetus from Reptiles and Mammals Reveals Divergent Evolution in Host-Associated Lineages.</title>
        <authorList>
            <person name="Gilbert M.J."/>
            <person name="Miller W.G."/>
            <person name="Yee E."/>
            <person name="Zomer A.L."/>
            <person name="van der Graaf-van Bloois L."/>
            <person name="Fitzgerald C."/>
            <person name="Forbes K.J."/>
            <person name="Meric G."/>
            <person name="Sheppard S.K."/>
            <person name="Wagenaar J.A."/>
            <person name="Duim B."/>
        </authorList>
    </citation>
    <scope>NUCLEOTIDE SEQUENCE [LARGE SCALE GENOMIC DNA]</scope>
    <source>
        <strain evidence="2 3">12S02225-3</strain>
    </source>
</reference>
<gene>
    <name evidence="2" type="ORF">CFT12S02225_07580</name>
</gene>
<dbReference type="InterPro" id="IPR007048">
    <property type="entry name" value="IraD/Gp25-like"/>
</dbReference>
<dbReference type="SUPFAM" id="SSF160719">
    <property type="entry name" value="gpW/gp25-like"/>
    <property type="match status" value="1"/>
</dbReference>
<dbReference type="AlphaFoldDB" id="A0AAX0HA93"/>
<organism evidence="2 3">
    <name type="scientific">Campylobacter fetus subsp. testudinum</name>
    <dbReference type="NCBI Taxonomy" id="1507806"/>
    <lineage>
        <taxon>Bacteria</taxon>
        <taxon>Pseudomonadati</taxon>
        <taxon>Campylobacterota</taxon>
        <taxon>Epsilonproteobacteria</taxon>
        <taxon>Campylobacterales</taxon>
        <taxon>Campylobacteraceae</taxon>
        <taxon>Campylobacter</taxon>
    </lineage>
</organism>
<comment type="caution">
    <text evidence="2">The sequence shown here is derived from an EMBL/GenBank/DDBJ whole genome shotgun (WGS) entry which is preliminary data.</text>
</comment>
<dbReference type="Gene3D" id="3.10.450.40">
    <property type="match status" value="1"/>
</dbReference>
<feature type="domain" description="IraD/Gp25-like" evidence="1">
    <location>
        <begin position="4"/>
        <end position="83"/>
    </location>
</feature>
<proteinExistence type="predicted"/>
<dbReference type="Pfam" id="PF04965">
    <property type="entry name" value="GPW_gp25"/>
    <property type="match status" value="1"/>
</dbReference>
<accession>A0AAX0HA93</accession>
<dbReference type="EMBL" id="LFLK01000008">
    <property type="protein sequence ID" value="OCR90221.1"/>
    <property type="molecule type" value="Genomic_DNA"/>
</dbReference>
<dbReference type="Proteomes" id="UP000093100">
    <property type="component" value="Unassembled WGS sequence"/>
</dbReference>
<evidence type="ECO:0000313" key="2">
    <source>
        <dbReference type="EMBL" id="OCR90221.1"/>
    </source>
</evidence>